<dbReference type="GO" id="GO:0008270">
    <property type="term" value="F:zinc ion binding"/>
    <property type="evidence" value="ECO:0007669"/>
    <property type="project" value="UniProtKB-KW"/>
</dbReference>
<dbReference type="InterPro" id="IPR019787">
    <property type="entry name" value="Znf_PHD-finger"/>
</dbReference>
<evidence type="ECO:0000259" key="4">
    <source>
        <dbReference type="Pfam" id="PF00628"/>
    </source>
</evidence>
<organism evidence="7">
    <name type="scientific">Gongylonema pulchrum</name>
    <dbReference type="NCBI Taxonomy" id="637853"/>
    <lineage>
        <taxon>Eukaryota</taxon>
        <taxon>Metazoa</taxon>
        <taxon>Ecdysozoa</taxon>
        <taxon>Nematoda</taxon>
        <taxon>Chromadorea</taxon>
        <taxon>Rhabditida</taxon>
        <taxon>Spirurina</taxon>
        <taxon>Spiruromorpha</taxon>
        <taxon>Spiruroidea</taxon>
        <taxon>Gongylonematidae</taxon>
        <taxon>Gongylonema</taxon>
    </lineage>
</organism>
<dbReference type="InterPro" id="IPR011011">
    <property type="entry name" value="Znf_FYVE_PHD"/>
</dbReference>
<evidence type="ECO:0000313" key="5">
    <source>
        <dbReference type="EMBL" id="VDK53343.1"/>
    </source>
</evidence>
<protein>
    <submittedName>
        <fullName evidence="7">PHD-type domain-containing protein</fullName>
    </submittedName>
</protein>
<reference evidence="5 6" key="2">
    <citation type="submission" date="2018-11" db="EMBL/GenBank/DDBJ databases">
        <authorList>
            <consortium name="Pathogen Informatics"/>
        </authorList>
    </citation>
    <scope>NUCLEOTIDE SEQUENCE [LARGE SCALE GENOMIC DNA]</scope>
</reference>
<dbReference type="WBParaSite" id="GPUH_0000609801-mRNA-1">
    <property type="protein sequence ID" value="GPUH_0000609801-mRNA-1"/>
    <property type="gene ID" value="GPUH_0000609801"/>
</dbReference>
<name>A0A183DBJ9_9BILA</name>
<dbReference type="Proteomes" id="UP000271098">
    <property type="component" value="Unassembled WGS sequence"/>
</dbReference>
<dbReference type="Pfam" id="PF00628">
    <property type="entry name" value="PHD"/>
    <property type="match status" value="1"/>
</dbReference>
<feature type="domain" description="PHD-type" evidence="4">
    <location>
        <begin position="5"/>
        <end position="46"/>
    </location>
</feature>
<dbReference type="SUPFAM" id="SSF57903">
    <property type="entry name" value="FYVE/PHD zinc finger"/>
    <property type="match status" value="1"/>
</dbReference>
<dbReference type="EMBL" id="UYRT01013740">
    <property type="protein sequence ID" value="VDK53343.1"/>
    <property type="molecule type" value="Genomic_DNA"/>
</dbReference>
<reference evidence="7" key="1">
    <citation type="submission" date="2016-06" db="UniProtKB">
        <authorList>
            <consortium name="WormBaseParasite"/>
        </authorList>
    </citation>
    <scope>IDENTIFICATION</scope>
</reference>
<dbReference type="InterPro" id="IPR013083">
    <property type="entry name" value="Znf_RING/FYVE/PHD"/>
</dbReference>
<dbReference type="Gene3D" id="3.30.40.10">
    <property type="entry name" value="Zinc/RING finger domain, C3HC4 (zinc finger)"/>
    <property type="match status" value="1"/>
</dbReference>
<evidence type="ECO:0000256" key="1">
    <source>
        <dbReference type="ARBA" id="ARBA00022723"/>
    </source>
</evidence>
<evidence type="ECO:0000256" key="3">
    <source>
        <dbReference type="ARBA" id="ARBA00022833"/>
    </source>
</evidence>
<sequence>MSETTEQHLMALCDYCHKHYHLACLTPPLRKVPKKTKKLTWMCANCTHSSDSDKAKVKFYL</sequence>
<dbReference type="OrthoDB" id="336088at2759"/>
<accession>A0A183DBJ9</accession>
<keyword evidence="3" id="KW-0862">Zinc</keyword>
<keyword evidence="2" id="KW-0863">Zinc-finger</keyword>
<keyword evidence="6" id="KW-1185">Reference proteome</keyword>
<evidence type="ECO:0000256" key="2">
    <source>
        <dbReference type="ARBA" id="ARBA00022771"/>
    </source>
</evidence>
<keyword evidence="1" id="KW-0479">Metal-binding</keyword>
<proteinExistence type="predicted"/>
<gene>
    <name evidence="5" type="ORF">GPUH_LOCUS6087</name>
</gene>
<evidence type="ECO:0000313" key="7">
    <source>
        <dbReference type="WBParaSite" id="GPUH_0000609801-mRNA-1"/>
    </source>
</evidence>
<dbReference type="AlphaFoldDB" id="A0A183DBJ9"/>
<evidence type="ECO:0000313" key="6">
    <source>
        <dbReference type="Proteomes" id="UP000271098"/>
    </source>
</evidence>